<evidence type="ECO:0000313" key="1">
    <source>
        <dbReference type="EMBL" id="BDU50519.1"/>
    </source>
</evidence>
<dbReference type="RefSeq" id="WP_307903386.1">
    <property type="nucleotide sequence ID" value="NZ_AP027059.1"/>
</dbReference>
<dbReference type="InterPro" id="IPR023860">
    <property type="entry name" value="FeFe-hyd_TM1266"/>
</dbReference>
<dbReference type="InterPro" id="IPR045865">
    <property type="entry name" value="ACT-like_dom_sf"/>
</dbReference>
<gene>
    <name evidence="1" type="ORF">HLVA_10880</name>
</gene>
<dbReference type="AlphaFoldDB" id="A0AAU9DID3"/>
<reference evidence="1 2" key="1">
    <citation type="submission" date="2022-11" db="EMBL/GenBank/DDBJ databases">
        <title>Haliovirga abyssi gen. nov., sp. nov., a mesophilic fermentative bacterium isolated from the Iheya North hydrothermal field and the proposal of Haliovirgaceae fam. nov.</title>
        <authorList>
            <person name="Miyazaki U."/>
            <person name="Tame A."/>
            <person name="Miyazaki J."/>
            <person name="Takai K."/>
            <person name="Sawayama S."/>
            <person name="Kitajima M."/>
            <person name="Okamoto A."/>
            <person name="Nakagawa S."/>
        </authorList>
    </citation>
    <scope>NUCLEOTIDE SEQUENCE [LARGE SCALE GENOMIC DNA]</scope>
    <source>
        <strain evidence="1 2">IC12</strain>
    </source>
</reference>
<evidence type="ECO:0000313" key="2">
    <source>
        <dbReference type="Proteomes" id="UP001321582"/>
    </source>
</evidence>
<dbReference type="NCBIfam" id="TIGR03959">
    <property type="entry name" value="hyd_TM1266"/>
    <property type="match status" value="1"/>
</dbReference>
<keyword evidence="2" id="KW-1185">Reference proteome</keyword>
<protein>
    <submittedName>
        <fullName evidence="1">CopG family transcriptional regulator</fullName>
    </submittedName>
</protein>
<sequence length="82" mass="9012">MEKRLGTLSIFIENENVSSKVNEILHEFRKIVISRMGTPYREKQVAVIVVILNGTTDEIGALSGKLGNIKGISVKSAISKIK</sequence>
<dbReference type="SUPFAM" id="SSF55021">
    <property type="entry name" value="ACT-like"/>
    <property type="match status" value="1"/>
</dbReference>
<name>A0AAU9DID3_9FUSO</name>
<dbReference type="Pfam" id="PF21699">
    <property type="entry name" value="TM1266-like"/>
    <property type="match status" value="1"/>
</dbReference>
<organism evidence="1 2">
    <name type="scientific">Haliovirga abyssi</name>
    <dbReference type="NCBI Taxonomy" id="2996794"/>
    <lineage>
        <taxon>Bacteria</taxon>
        <taxon>Fusobacteriati</taxon>
        <taxon>Fusobacteriota</taxon>
        <taxon>Fusobacteriia</taxon>
        <taxon>Fusobacteriales</taxon>
        <taxon>Haliovirgaceae</taxon>
        <taxon>Haliovirga</taxon>
    </lineage>
</organism>
<dbReference type="KEGG" id="haby:HLVA_10880"/>
<dbReference type="Gene3D" id="3.30.70.1150">
    <property type="entry name" value="ACT-like. Chain A, domain 2"/>
    <property type="match status" value="1"/>
</dbReference>
<accession>A0AAU9DID3</accession>
<dbReference type="EMBL" id="AP027059">
    <property type="protein sequence ID" value="BDU50519.1"/>
    <property type="molecule type" value="Genomic_DNA"/>
</dbReference>
<proteinExistence type="predicted"/>
<dbReference type="InterPro" id="IPR027271">
    <property type="entry name" value="Acetolactate_synth/TF_NikR_C"/>
</dbReference>
<dbReference type="Proteomes" id="UP001321582">
    <property type="component" value="Chromosome"/>
</dbReference>